<evidence type="ECO:0000256" key="1">
    <source>
        <dbReference type="SAM" id="Phobius"/>
    </source>
</evidence>
<keyword evidence="1" id="KW-0812">Transmembrane</keyword>
<comment type="caution">
    <text evidence="2">The sequence shown here is derived from an EMBL/GenBank/DDBJ whole genome shotgun (WGS) entry which is preliminary data.</text>
</comment>
<accession>A0ABR0F6F9</accession>
<gene>
    <name evidence="2" type="ORF">PRZ48_002520</name>
</gene>
<dbReference type="EMBL" id="JAXOVC010000001">
    <property type="protein sequence ID" value="KAK4508781.1"/>
    <property type="molecule type" value="Genomic_DNA"/>
</dbReference>
<keyword evidence="3" id="KW-1185">Reference proteome</keyword>
<keyword evidence="1" id="KW-1133">Transmembrane helix</keyword>
<protein>
    <submittedName>
        <fullName evidence="2">Uncharacterized protein</fullName>
    </submittedName>
</protein>
<name>A0ABR0F6F9_ZASCE</name>
<evidence type="ECO:0000313" key="2">
    <source>
        <dbReference type="EMBL" id="KAK4508781.1"/>
    </source>
</evidence>
<sequence length="314" mass="33794">METLASILERVMSALHLEASASWCKNLTTIPSHLGTAGLLALADINTIPLRTALTGTSSWLDIFILAPGLHKQSTAPDLNKGEYPACAAMTTGPPGKTEVGSVGSGFAYMSAVLLSLAIFATTVLIGDIVTIAVLTLLLLNRLINVSIIRRRARPGWFGAPEPGVNSDLLVLLSQDRWFRIQGATYDVKAVTSGTWLRDATFLESSLVSFATLLTYLSAAISINATPSGKVALLILFVGNAALLGLANESTKSLTMFSRTLSIKHPPKPYARRLDLTHELVREFKRTDCFVAMGMIQPDKEAEFQKSYKGAVVM</sequence>
<keyword evidence="1" id="KW-0472">Membrane</keyword>
<organism evidence="2 3">
    <name type="scientific">Zasmidium cellare</name>
    <name type="common">Wine cellar mold</name>
    <name type="synonym">Racodium cellare</name>
    <dbReference type="NCBI Taxonomy" id="395010"/>
    <lineage>
        <taxon>Eukaryota</taxon>
        <taxon>Fungi</taxon>
        <taxon>Dikarya</taxon>
        <taxon>Ascomycota</taxon>
        <taxon>Pezizomycotina</taxon>
        <taxon>Dothideomycetes</taxon>
        <taxon>Dothideomycetidae</taxon>
        <taxon>Mycosphaerellales</taxon>
        <taxon>Mycosphaerellaceae</taxon>
        <taxon>Zasmidium</taxon>
    </lineage>
</organism>
<feature type="transmembrane region" description="Helical" evidence="1">
    <location>
        <begin position="231"/>
        <end position="248"/>
    </location>
</feature>
<feature type="transmembrane region" description="Helical" evidence="1">
    <location>
        <begin position="107"/>
        <end position="140"/>
    </location>
</feature>
<reference evidence="2 3" key="1">
    <citation type="journal article" date="2023" name="G3 (Bethesda)">
        <title>A chromosome-level genome assembly of Zasmidium syzygii isolated from banana leaves.</title>
        <authorList>
            <person name="van Westerhoven A.C."/>
            <person name="Mehrabi R."/>
            <person name="Talebi R."/>
            <person name="Steentjes M.B.F."/>
            <person name="Corcolon B."/>
            <person name="Chong P.A."/>
            <person name="Kema G.H.J."/>
            <person name="Seidl M.F."/>
        </authorList>
    </citation>
    <scope>NUCLEOTIDE SEQUENCE [LARGE SCALE GENOMIC DNA]</scope>
    <source>
        <strain evidence="2 3">P124</strain>
    </source>
</reference>
<dbReference type="Proteomes" id="UP001305779">
    <property type="component" value="Unassembled WGS sequence"/>
</dbReference>
<proteinExistence type="predicted"/>
<evidence type="ECO:0000313" key="3">
    <source>
        <dbReference type="Proteomes" id="UP001305779"/>
    </source>
</evidence>
<feature type="transmembrane region" description="Helical" evidence="1">
    <location>
        <begin position="207"/>
        <end position="225"/>
    </location>
</feature>